<keyword evidence="1" id="KW-1133">Transmembrane helix</keyword>
<comment type="caution">
    <text evidence="2">The sequence shown here is derived from an EMBL/GenBank/DDBJ whole genome shotgun (WGS) entry which is preliminary data.</text>
</comment>
<feature type="transmembrane region" description="Helical" evidence="1">
    <location>
        <begin position="83"/>
        <end position="104"/>
    </location>
</feature>
<protein>
    <submittedName>
        <fullName evidence="2">Uncharacterized protein</fullName>
    </submittedName>
</protein>
<accession>A0A2P8E6G7</accession>
<reference evidence="2 3" key="1">
    <citation type="submission" date="2018-03" db="EMBL/GenBank/DDBJ databases">
        <title>Genomic Encyclopedia of Archaeal and Bacterial Type Strains, Phase II (KMG-II): from individual species to whole genera.</title>
        <authorList>
            <person name="Goeker M."/>
        </authorList>
    </citation>
    <scope>NUCLEOTIDE SEQUENCE [LARGE SCALE GENOMIC DNA]</scope>
    <source>
        <strain evidence="2 3">DSM 28057</strain>
    </source>
</reference>
<sequence>MKLNPEQLETIRLELSKVKIYYTDIQDELLDHVASETEQLMQEGMDFNTAFSQAAQKVNPEKFQMDVLIASHLSKIKSIFKSLVEPMIFIKSLLLAGLILAFVHGSGLEIPFVIKWMKISFMILVTLLILMTFKKKLMKNSNVVASWNSSWLVFCLMLPATNFDLLISLGCAPKTILGITTLCISFLFVSGSTITTREVQKLKTV</sequence>
<dbReference type="OrthoDB" id="1188278at2"/>
<name>A0A2P8E6G7_9BACT</name>
<evidence type="ECO:0000256" key="1">
    <source>
        <dbReference type="SAM" id="Phobius"/>
    </source>
</evidence>
<keyword evidence="1" id="KW-0472">Membrane</keyword>
<feature type="transmembrane region" description="Helical" evidence="1">
    <location>
        <begin position="176"/>
        <end position="194"/>
    </location>
</feature>
<dbReference type="RefSeq" id="WP_106567104.1">
    <property type="nucleotide sequence ID" value="NZ_PYGF01000004.1"/>
</dbReference>
<dbReference type="EMBL" id="PYGF01000004">
    <property type="protein sequence ID" value="PSL05075.1"/>
    <property type="molecule type" value="Genomic_DNA"/>
</dbReference>
<organism evidence="2 3">
    <name type="scientific">Cecembia rubra</name>
    <dbReference type="NCBI Taxonomy" id="1485585"/>
    <lineage>
        <taxon>Bacteria</taxon>
        <taxon>Pseudomonadati</taxon>
        <taxon>Bacteroidota</taxon>
        <taxon>Cytophagia</taxon>
        <taxon>Cytophagales</taxon>
        <taxon>Cyclobacteriaceae</taxon>
        <taxon>Cecembia</taxon>
    </lineage>
</organism>
<dbReference type="Proteomes" id="UP000240708">
    <property type="component" value="Unassembled WGS sequence"/>
</dbReference>
<evidence type="ECO:0000313" key="3">
    <source>
        <dbReference type="Proteomes" id="UP000240708"/>
    </source>
</evidence>
<gene>
    <name evidence="2" type="ORF">CLV48_104250</name>
</gene>
<keyword evidence="3" id="KW-1185">Reference proteome</keyword>
<feature type="transmembrane region" description="Helical" evidence="1">
    <location>
        <begin position="110"/>
        <end position="130"/>
    </location>
</feature>
<evidence type="ECO:0000313" key="2">
    <source>
        <dbReference type="EMBL" id="PSL05075.1"/>
    </source>
</evidence>
<dbReference type="AlphaFoldDB" id="A0A2P8E6G7"/>
<proteinExistence type="predicted"/>
<keyword evidence="1" id="KW-0812">Transmembrane</keyword>